<dbReference type="Proteomes" id="UP000028013">
    <property type="component" value="Unassembled WGS sequence"/>
</dbReference>
<dbReference type="AlphaFoldDB" id="A0A078S597"/>
<dbReference type="RefSeq" id="WP_004319338.1">
    <property type="nucleotide sequence ID" value="NZ_JNHN01000170.1"/>
</dbReference>
<organism evidence="1 2">
    <name type="scientific">Bacteroides uniformis str. 3978 T3 ii</name>
    <dbReference type="NCBI Taxonomy" id="1339349"/>
    <lineage>
        <taxon>Bacteria</taxon>
        <taxon>Pseudomonadati</taxon>
        <taxon>Bacteroidota</taxon>
        <taxon>Bacteroidia</taxon>
        <taxon>Bacteroidales</taxon>
        <taxon>Bacteroidaceae</taxon>
        <taxon>Bacteroides</taxon>
    </lineage>
</organism>
<comment type="caution">
    <text evidence="1">The sequence shown here is derived from an EMBL/GenBank/DDBJ whole genome shotgun (WGS) entry which is preliminary data.</text>
</comment>
<evidence type="ECO:0000313" key="2">
    <source>
        <dbReference type="Proteomes" id="UP000028013"/>
    </source>
</evidence>
<dbReference type="GeneID" id="29793658"/>
<gene>
    <name evidence="1" type="ORF">M094_0674</name>
</gene>
<dbReference type="EMBL" id="JNHN01000170">
    <property type="protein sequence ID" value="KDS51362.1"/>
    <property type="molecule type" value="Genomic_DNA"/>
</dbReference>
<accession>A0A078S597</accession>
<proteinExistence type="predicted"/>
<reference evidence="1 2" key="1">
    <citation type="submission" date="2014-04" db="EMBL/GenBank/DDBJ databases">
        <authorList>
            <person name="Sears C."/>
            <person name="Carroll K."/>
            <person name="Sack B.R."/>
            <person name="Qadri F."/>
            <person name="Myers L.L."/>
            <person name="Chung G.-T."/>
            <person name="Escheverria P."/>
            <person name="Fraser C.M."/>
            <person name="Sadzewicz L."/>
            <person name="Shefchek K.A."/>
            <person name="Tallon L."/>
            <person name="Das S.P."/>
            <person name="Daugherty S."/>
            <person name="Mongodin E.F."/>
        </authorList>
    </citation>
    <scope>NUCLEOTIDE SEQUENCE [LARGE SCALE GENOMIC DNA]</scope>
    <source>
        <strain evidence="1 2">3978 T3 ii</strain>
    </source>
</reference>
<evidence type="ECO:0000313" key="1">
    <source>
        <dbReference type="EMBL" id="KDS51362.1"/>
    </source>
</evidence>
<name>A0A078S597_BACUN</name>
<protein>
    <submittedName>
        <fullName evidence="1">Uncharacterized protein</fullName>
    </submittedName>
</protein>
<sequence>MANKPHKSVGNERDELFALLKEASFTYRKEVIGESKLYELYVEDFLNGHYYSDHRDAAGKNRHRKNIGILRGILTKRKDLVELFFSNILFAPNRMDELLRLFNTTKASSGLKEEPDKPRPETNLPALSLGSFLNDNQLSLIAHCANEAQLFTTPVNAGILRSLLEGTLHQPLKSANNRLVAFFFDRLCHHRLILGRWEHLLEQAGSILGSKDGRPLKHGQYSSALSLAKSNPNSMQEVISQCVQAVREMTERNTTDNK</sequence>
<dbReference type="PATRIC" id="fig|1339349.3.peg.1923"/>